<dbReference type="Proteomes" id="UP001152024">
    <property type="component" value="Unassembled WGS sequence"/>
</dbReference>
<proteinExistence type="predicted"/>
<organism evidence="1 2">
    <name type="scientific">Fusarium equiseti</name>
    <name type="common">Fusarium scirpi</name>
    <dbReference type="NCBI Taxonomy" id="61235"/>
    <lineage>
        <taxon>Eukaryota</taxon>
        <taxon>Fungi</taxon>
        <taxon>Dikarya</taxon>
        <taxon>Ascomycota</taxon>
        <taxon>Pezizomycotina</taxon>
        <taxon>Sordariomycetes</taxon>
        <taxon>Hypocreomycetidae</taxon>
        <taxon>Hypocreales</taxon>
        <taxon>Nectriaceae</taxon>
        <taxon>Fusarium</taxon>
        <taxon>Fusarium incarnatum-equiseti species complex</taxon>
    </lineage>
</organism>
<evidence type="ECO:0000313" key="1">
    <source>
        <dbReference type="EMBL" id="KAJ4135199.1"/>
    </source>
</evidence>
<dbReference type="EMBL" id="JAOQBH010000006">
    <property type="protein sequence ID" value="KAJ4135199.1"/>
    <property type="molecule type" value="Genomic_DNA"/>
</dbReference>
<sequence length="192" mass="21638">MSERETDEPPSHELATQQTFEETITVAIRQLLTSHELLQTELLAVRENVAAMGKRLKCLREEIASTYAKIAAWADESISLMEELEYWDEKMAYLTEGQENIKYQSVTIKLLEGLIASTKEKVVAHLEMMASLMEKQASLRKAHGEGVSEINREQAKLEALDLVSKQIFRVKEKITEALKSGGTQESSKTGHD</sequence>
<gene>
    <name evidence="1" type="ORF">NW768_004820</name>
</gene>
<comment type="caution">
    <text evidence="1">The sequence shown here is derived from an EMBL/GenBank/DDBJ whole genome shotgun (WGS) entry which is preliminary data.</text>
</comment>
<name>A0ABQ8RHC5_FUSEQ</name>
<reference evidence="1" key="1">
    <citation type="submission" date="2022-09" db="EMBL/GenBank/DDBJ databases">
        <title>Fusarium specimens isolated from Avocado Roots.</title>
        <authorList>
            <person name="Stajich J."/>
            <person name="Roper C."/>
            <person name="Heimlech-Rivalta G."/>
        </authorList>
    </citation>
    <scope>NUCLEOTIDE SEQUENCE</scope>
    <source>
        <strain evidence="1">CF00095</strain>
    </source>
</reference>
<evidence type="ECO:0000313" key="2">
    <source>
        <dbReference type="Proteomes" id="UP001152024"/>
    </source>
</evidence>
<protein>
    <submittedName>
        <fullName evidence="1">Uncharacterized protein</fullName>
    </submittedName>
</protein>
<accession>A0ABQ8RHC5</accession>
<keyword evidence="2" id="KW-1185">Reference proteome</keyword>